<organism evidence="1">
    <name type="scientific">bioreactor metagenome</name>
    <dbReference type="NCBI Taxonomy" id="1076179"/>
    <lineage>
        <taxon>unclassified sequences</taxon>
        <taxon>metagenomes</taxon>
        <taxon>ecological metagenomes</taxon>
    </lineage>
</organism>
<comment type="caution">
    <text evidence="1">The sequence shown here is derived from an EMBL/GenBank/DDBJ whole genome shotgun (WGS) entry which is preliminary data.</text>
</comment>
<name>A0A645BNH0_9ZZZZ</name>
<proteinExistence type="predicted"/>
<evidence type="ECO:0000313" key="1">
    <source>
        <dbReference type="EMBL" id="MPM67009.1"/>
    </source>
</evidence>
<dbReference type="AlphaFoldDB" id="A0A645BNH0"/>
<sequence length="140" mass="15043">MAFLGQLCRFQVFVALLEIGAGVLALAVQKQLIEPVVQIVVMRHVGTRFAAQIVLQQGPQLHAPGIEHAYRGADGHMPGAAQHQLQHVVDRALLDQQALLHEQLAKVEVGVAQQRKDGASVGKAQARLGLAVVAEDQRLA</sequence>
<gene>
    <name evidence="1" type="ORF">SDC9_113924</name>
</gene>
<reference evidence="1" key="1">
    <citation type="submission" date="2019-08" db="EMBL/GenBank/DDBJ databases">
        <authorList>
            <person name="Kucharzyk K."/>
            <person name="Murdoch R.W."/>
            <person name="Higgins S."/>
            <person name="Loffler F."/>
        </authorList>
    </citation>
    <scope>NUCLEOTIDE SEQUENCE</scope>
</reference>
<protein>
    <submittedName>
        <fullName evidence="1">Uncharacterized protein</fullName>
    </submittedName>
</protein>
<accession>A0A645BNH0</accession>
<dbReference type="EMBL" id="VSSQ01021430">
    <property type="protein sequence ID" value="MPM67009.1"/>
    <property type="molecule type" value="Genomic_DNA"/>
</dbReference>